<dbReference type="RefSeq" id="WP_078744463.1">
    <property type="nucleotide sequence ID" value="NZ_FUXG01000004.1"/>
</dbReference>
<keyword evidence="5" id="KW-0055">Arginine biosynthesis</keyword>
<dbReference type="Proteomes" id="UP000191418">
    <property type="component" value="Unassembled WGS sequence"/>
</dbReference>
<dbReference type="HAMAP" id="MF_01107">
    <property type="entry name" value="ArgD_aminotrans_3"/>
    <property type="match status" value="1"/>
</dbReference>
<dbReference type="EMBL" id="MTSM01000001">
    <property type="protein sequence ID" value="OPX56945.1"/>
    <property type="molecule type" value="Genomic_DNA"/>
</dbReference>
<proteinExistence type="inferred from homology"/>
<accession>A0A1T4MNW8</accession>
<keyword evidence="7" id="KW-1185">Reference proteome</keyword>
<dbReference type="PANTHER" id="PTHR11986:SF79">
    <property type="entry name" value="ACETYLORNITHINE AMINOTRANSFERASE, MITOCHONDRIAL"/>
    <property type="match status" value="1"/>
</dbReference>
<dbReference type="InterPro" id="IPR015422">
    <property type="entry name" value="PyrdxlP-dep_Trfase_small"/>
</dbReference>
<comment type="pathway">
    <text evidence="5">Amino-acid biosynthesis; L-arginine biosynthesis; N(2)-acetyl-L-ornithine from L-glutamate: step 4/4.</text>
</comment>
<comment type="miscellaneous">
    <text evidence="5">May also have succinyldiaminopimelate aminotransferase activity, thus carrying out the corresponding step in lysine biosynthesis.</text>
</comment>
<feature type="binding site" evidence="5">
    <location>
        <position position="129"/>
    </location>
    <ligand>
        <name>pyridoxal 5'-phosphate</name>
        <dbReference type="ChEBI" id="CHEBI:597326"/>
    </ligand>
</feature>
<dbReference type="InterPro" id="IPR004636">
    <property type="entry name" value="AcOrn/SuccOrn_fam"/>
</dbReference>
<protein>
    <recommendedName>
        <fullName evidence="5">Acetylornithine aminotransferase</fullName>
        <shortName evidence="5">ACOAT</shortName>
        <ecNumber evidence="5">2.6.1.11</ecNumber>
    </recommendedName>
</protein>
<dbReference type="NCBIfam" id="TIGR00707">
    <property type="entry name" value="argD"/>
    <property type="match status" value="1"/>
</dbReference>
<feature type="modified residue" description="N6-(pyridoxal phosphate)lysine" evidence="5">
    <location>
        <position position="245"/>
    </location>
</feature>
<dbReference type="OrthoDB" id="9801052at2"/>
<reference evidence="6 7" key="1">
    <citation type="submission" date="2017-01" db="EMBL/GenBank/DDBJ databases">
        <title>Genome Sequencing of a Marine Spirillum, Oceanospirillum multiglobuliferum ATCC 33336, from Japan.</title>
        <authorList>
            <person name="Carney J.G."/>
            <person name="Trachtenberg A.M."/>
            <person name="Rheaume B.A."/>
            <person name="Linnane J.D."/>
            <person name="Pitts N.L."/>
            <person name="Mykles D.L."/>
            <person name="Maclea K.S."/>
        </authorList>
    </citation>
    <scope>NUCLEOTIDE SEQUENCE [LARGE SCALE GENOMIC DNA]</scope>
    <source>
        <strain evidence="6 7">ATCC 33336</strain>
    </source>
</reference>
<dbReference type="Pfam" id="PF00202">
    <property type="entry name" value="Aminotran_3"/>
    <property type="match status" value="1"/>
</dbReference>
<dbReference type="AlphaFoldDB" id="A0A1T4MNW8"/>
<evidence type="ECO:0000256" key="4">
    <source>
        <dbReference type="ARBA" id="ARBA00022898"/>
    </source>
</evidence>
<comment type="cofactor">
    <cofactor evidence="5">
        <name>pyridoxal 5'-phosphate</name>
        <dbReference type="ChEBI" id="CHEBI:597326"/>
    </cofactor>
    <text evidence="5">Binds 1 pyridoxal phosphate per subunit.</text>
</comment>
<dbReference type="NCBIfam" id="NF002325">
    <property type="entry name" value="PRK01278.1"/>
    <property type="match status" value="1"/>
</dbReference>
<keyword evidence="3 5" id="KW-0808">Transferase</keyword>
<dbReference type="Gene3D" id="3.90.1150.10">
    <property type="entry name" value="Aspartate Aminotransferase, domain 1"/>
    <property type="match status" value="1"/>
</dbReference>
<dbReference type="SUPFAM" id="SSF53383">
    <property type="entry name" value="PLP-dependent transferases"/>
    <property type="match status" value="1"/>
</dbReference>
<dbReference type="PIRSF" id="PIRSF000521">
    <property type="entry name" value="Transaminase_4ab_Lys_Orn"/>
    <property type="match status" value="1"/>
</dbReference>
<evidence type="ECO:0000313" key="6">
    <source>
        <dbReference type="EMBL" id="OPX56945.1"/>
    </source>
</evidence>
<evidence type="ECO:0000256" key="5">
    <source>
        <dbReference type="HAMAP-Rule" id="MF_01107"/>
    </source>
</evidence>
<dbReference type="InterPro" id="IPR050103">
    <property type="entry name" value="Class-III_PLP-dep_AT"/>
</dbReference>
<evidence type="ECO:0000256" key="2">
    <source>
        <dbReference type="ARBA" id="ARBA00022605"/>
    </source>
</evidence>
<dbReference type="GO" id="GO:0005737">
    <property type="term" value="C:cytoplasm"/>
    <property type="evidence" value="ECO:0007669"/>
    <property type="project" value="UniProtKB-SubCell"/>
</dbReference>
<keyword evidence="5" id="KW-0963">Cytoplasm</keyword>
<feature type="binding site" evidence="5">
    <location>
        <position position="274"/>
    </location>
    <ligand>
        <name>pyridoxal 5'-phosphate</name>
        <dbReference type="ChEBI" id="CHEBI:597326"/>
    </ligand>
</feature>
<dbReference type="InterPro" id="IPR015421">
    <property type="entry name" value="PyrdxlP-dep_Trfase_major"/>
</dbReference>
<dbReference type="Gene3D" id="3.40.640.10">
    <property type="entry name" value="Type I PLP-dependent aspartate aminotransferase-like (Major domain)"/>
    <property type="match status" value="1"/>
</dbReference>
<gene>
    <name evidence="5" type="primary">argD</name>
    <name evidence="6" type="ORF">BTE48_00465</name>
</gene>
<dbReference type="PANTHER" id="PTHR11986">
    <property type="entry name" value="AMINOTRANSFERASE CLASS III"/>
    <property type="match status" value="1"/>
</dbReference>
<comment type="similarity">
    <text evidence="5">Belongs to the class-III pyridoxal-phosphate-dependent aminotransferase family. ArgD subfamily.</text>
</comment>
<dbReference type="UniPathway" id="UPA00068">
    <property type="reaction ID" value="UER00109"/>
</dbReference>
<comment type="catalytic activity">
    <reaction evidence="5">
        <text>N(2)-acetyl-L-ornithine + 2-oxoglutarate = N-acetyl-L-glutamate 5-semialdehyde + L-glutamate</text>
        <dbReference type="Rhea" id="RHEA:18049"/>
        <dbReference type="ChEBI" id="CHEBI:16810"/>
        <dbReference type="ChEBI" id="CHEBI:29123"/>
        <dbReference type="ChEBI" id="CHEBI:29985"/>
        <dbReference type="ChEBI" id="CHEBI:57805"/>
        <dbReference type="EC" id="2.6.1.11"/>
    </reaction>
</comment>
<dbReference type="EC" id="2.6.1.11" evidence="5"/>
<evidence type="ECO:0000256" key="3">
    <source>
        <dbReference type="ARBA" id="ARBA00022679"/>
    </source>
</evidence>
<keyword evidence="2 5" id="KW-0028">Amino-acid biosynthesis</keyword>
<dbReference type="GO" id="GO:0042802">
    <property type="term" value="F:identical protein binding"/>
    <property type="evidence" value="ECO:0007669"/>
    <property type="project" value="TreeGrafter"/>
</dbReference>
<organism evidence="6 7">
    <name type="scientific">Oceanospirillum multiglobuliferum</name>
    <dbReference type="NCBI Taxonomy" id="64969"/>
    <lineage>
        <taxon>Bacteria</taxon>
        <taxon>Pseudomonadati</taxon>
        <taxon>Pseudomonadota</taxon>
        <taxon>Gammaproteobacteria</taxon>
        <taxon>Oceanospirillales</taxon>
        <taxon>Oceanospirillaceae</taxon>
        <taxon>Oceanospirillum</taxon>
    </lineage>
</organism>
<evidence type="ECO:0000313" key="7">
    <source>
        <dbReference type="Proteomes" id="UP000191418"/>
    </source>
</evidence>
<comment type="caution">
    <text evidence="6">The sequence shown here is derived from an EMBL/GenBank/DDBJ whole genome shotgun (WGS) entry which is preliminary data.</text>
</comment>
<dbReference type="GO" id="GO:0003992">
    <property type="term" value="F:N2-acetyl-L-ornithine:2-oxoglutarate 5-aminotransferase activity"/>
    <property type="evidence" value="ECO:0007669"/>
    <property type="project" value="UniProtKB-UniRule"/>
</dbReference>
<dbReference type="GO" id="GO:0006526">
    <property type="term" value="P:L-arginine biosynthetic process"/>
    <property type="evidence" value="ECO:0007669"/>
    <property type="project" value="UniProtKB-UniRule"/>
</dbReference>
<dbReference type="FunFam" id="3.40.640.10:FF:000004">
    <property type="entry name" value="Acetylornithine aminotransferase"/>
    <property type="match status" value="1"/>
</dbReference>
<dbReference type="GO" id="GO:0030170">
    <property type="term" value="F:pyridoxal phosphate binding"/>
    <property type="evidence" value="ECO:0007669"/>
    <property type="project" value="InterPro"/>
</dbReference>
<dbReference type="InterPro" id="IPR005814">
    <property type="entry name" value="Aminotrans_3"/>
</dbReference>
<feature type="binding site" evidence="5">
    <location>
        <begin position="216"/>
        <end position="219"/>
    </location>
    <ligand>
        <name>pyridoxal 5'-phosphate</name>
        <dbReference type="ChEBI" id="CHEBI:597326"/>
    </ligand>
</feature>
<keyword evidence="1 5" id="KW-0032">Aminotransferase</keyword>
<feature type="binding site" evidence="5">
    <location>
        <begin position="97"/>
        <end position="98"/>
    </location>
    <ligand>
        <name>pyridoxal 5'-phosphate</name>
        <dbReference type="ChEBI" id="CHEBI:597326"/>
    </ligand>
</feature>
<dbReference type="PROSITE" id="PS00600">
    <property type="entry name" value="AA_TRANSFER_CLASS_3"/>
    <property type="match status" value="1"/>
</dbReference>
<dbReference type="InterPro" id="IPR049704">
    <property type="entry name" value="Aminotrans_3_PPA_site"/>
</dbReference>
<feature type="binding site" evidence="5">
    <location>
        <position position="273"/>
    </location>
    <ligand>
        <name>N(2)-acetyl-L-ornithine</name>
        <dbReference type="ChEBI" id="CHEBI:57805"/>
    </ligand>
</feature>
<comment type="subunit">
    <text evidence="5">Homodimer.</text>
</comment>
<dbReference type="CDD" id="cd00610">
    <property type="entry name" value="OAT_like"/>
    <property type="match status" value="1"/>
</dbReference>
<comment type="subcellular location">
    <subcellularLocation>
        <location evidence="5">Cytoplasm</location>
    </subcellularLocation>
</comment>
<dbReference type="STRING" id="64969.SAMN02745127_00863"/>
<dbReference type="InterPro" id="IPR015424">
    <property type="entry name" value="PyrdxlP-dep_Trfase"/>
</dbReference>
<name>A0A1T4MNW8_9GAMM</name>
<evidence type="ECO:0000256" key="1">
    <source>
        <dbReference type="ARBA" id="ARBA00022576"/>
    </source>
</evidence>
<keyword evidence="4 5" id="KW-0663">Pyridoxal phosphate</keyword>
<feature type="binding site" evidence="5">
    <location>
        <position position="132"/>
    </location>
    <ligand>
        <name>N(2)-acetyl-L-ornithine</name>
        <dbReference type="ChEBI" id="CHEBI:57805"/>
    </ligand>
</feature>
<sequence length="394" mass="42072">MTGQHLMNTYGRLPVAFTHGKGAWLYDEAGKQYLDAVSGVAVCGLGHAHPAVTQAICEQAARVMHTSNLYRIPAQETLGERLCQISGMDRVFFSNSGAEANEAAIKLARLHGKHKGIELPTVIVMENAFHGRTIATLTATGNRKVQAGFEPLVQGFARARFNDIQAVESILRNNKNIVAVMVEPVQGEGGLASLDDQYLPLLRALCDKHDLLMILDEIQTGNGRTGTYFAYQQSGIKPDVVTTAKGLGNGFPIGACLAQGKAAALFQPGSHGSTYGGNPLGCFVAEAVVKTLVEEKLPENAAKMGQYLRNGFAEALANCDQVVDIRGKGLMLGIELKTECSAIVAQALEAQILINVTAGNVIRLLPPLTINKSEADQIIERVSALIFAYSASSQ</sequence>